<dbReference type="AlphaFoldDB" id="A0A7S2TQT0"/>
<accession>A0A7S2TQT0</accession>
<gene>
    <name evidence="1" type="ORF">LSP00402_LOCUS10539</name>
</gene>
<evidence type="ECO:0000313" key="1">
    <source>
        <dbReference type="EMBL" id="CAD9765181.1"/>
    </source>
</evidence>
<reference evidence="1" key="1">
    <citation type="submission" date="2021-01" db="EMBL/GenBank/DDBJ databases">
        <authorList>
            <person name="Corre E."/>
            <person name="Pelletier E."/>
            <person name="Niang G."/>
            <person name="Scheremetjew M."/>
            <person name="Finn R."/>
            <person name="Kale V."/>
            <person name="Holt S."/>
            <person name="Cochrane G."/>
            <person name="Meng A."/>
            <person name="Brown T."/>
            <person name="Cohen L."/>
        </authorList>
    </citation>
    <scope>NUCLEOTIDE SEQUENCE</scope>
    <source>
        <strain evidence="1">CCMP622</strain>
    </source>
</reference>
<dbReference type="EMBL" id="HBHP01017006">
    <property type="protein sequence ID" value="CAD9765181.1"/>
    <property type="molecule type" value="Transcribed_RNA"/>
</dbReference>
<evidence type="ECO:0008006" key="2">
    <source>
        <dbReference type="Google" id="ProtNLM"/>
    </source>
</evidence>
<name>A0A7S2TQT0_9EUKA</name>
<protein>
    <recommendedName>
        <fullName evidence="2">PARP-type domain-containing protein</fullName>
    </recommendedName>
</protein>
<proteinExistence type="predicted"/>
<sequence>MPATTKTGLHLSVGLDGKRGGAKASLAESQYWQHRYRPCVARDLGHTCRECKRPLTKIGETIAIRRGGRIEMRYHEACFSGESDPRTQKKASHKQGKWVRCVAGTKAPLGKYKKMRTTSHW</sequence>
<organism evidence="1">
    <name type="scientific">Lotharella oceanica</name>
    <dbReference type="NCBI Taxonomy" id="641309"/>
    <lineage>
        <taxon>Eukaryota</taxon>
        <taxon>Sar</taxon>
        <taxon>Rhizaria</taxon>
        <taxon>Cercozoa</taxon>
        <taxon>Chlorarachniophyceae</taxon>
        <taxon>Lotharella</taxon>
    </lineage>
</organism>